<evidence type="ECO:0000313" key="1">
    <source>
        <dbReference type="EMBL" id="MCW4589400.1"/>
    </source>
</evidence>
<evidence type="ECO:0000313" key="2">
    <source>
        <dbReference type="Proteomes" id="UP001526337"/>
    </source>
</evidence>
<proteinExistence type="predicted"/>
<sequence>MTIRPPAQIDWLVAAVGEDAAFQFIECAGGRRLWVPVKWRGSELAAIYGDDIAQTLSAHCGGEQIDIPICRPWRILMCRKMGLSVDDIAVRTGTDRSTVKKALARGPDIAAPRRAWQTDPGQFSLF</sequence>
<dbReference type="Proteomes" id="UP001526337">
    <property type="component" value="Unassembled WGS sequence"/>
</dbReference>
<organism evidence="1 2">
    <name type="scientific">Gluconacetobacter entanii</name>
    <dbReference type="NCBI Taxonomy" id="108528"/>
    <lineage>
        <taxon>Bacteria</taxon>
        <taxon>Pseudomonadati</taxon>
        <taxon>Pseudomonadota</taxon>
        <taxon>Alphaproteobacteria</taxon>
        <taxon>Acetobacterales</taxon>
        <taxon>Acetobacteraceae</taxon>
        <taxon>Gluconacetobacter</taxon>
    </lineage>
</organism>
<protein>
    <submittedName>
        <fullName evidence="1">Sigma-70 region 4 domain-containing protein</fullName>
    </submittedName>
</protein>
<keyword evidence="2" id="KW-1185">Reference proteome</keyword>
<gene>
    <name evidence="1" type="ORF">NO263_02205</name>
</gene>
<comment type="caution">
    <text evidence="1">The sequence shown here is derived from an EMBL/GenBank/DDBJ whole genome shotgun (WGS) entry which is preliminary data.</text>
</comment>
<accession>A0ABT3K1W6</accession>
<reference evidence="1 2" key="1">
    <citation type="submission" date="2022-07" db="EMBL/GenBank/DDBJ databases">
        <title>Genome stability of Gluconacetobacter entanii AV429.</title>
        <authorList>
            <person name="Trcek J."/>
            <person name="Cepec E."/>
        </authorList>
    </citation>
    <scope>NUCLEOTIDE SEQUENCE [LARGE SCALE GENOMIC DNA]</scope>
    <source>
        <strain evidence="1 2">AV429_2022</strain>
    </source>
</reference>
<dbReference type="EMBL" id="JANGSQ010000076">
    <property type="protein sequence ID" value="MCW4589400.1"/>
    <property type="molecule type" value="Genomic_DNA"/>
</dbReference>
<name>A0ABT3K1W6_9PROT</name>
<dbReference type="RefSeq" id="WP_171789660.1">
    <property type="nucleotide sequence ID" value="NZ_JABJWD010000004.1"/>
</dbReference>